<proteinExistence type="predicted"/>
<evidence type="ECO:0000313" key="2">
    <source>
        <dbReference type="Proteomes" id="UP000618733"/>
    </source>
</evidence>
<evidence type="ECO:0000313" key="1">
    <source>
        <dbReference type="EMBL" id="MBK0420883.1"/>
    </source>
</evidence>
<dbReference type="RefSeq" id="WP_200131094.1">
    <property type="nucleotide sequence ID" value="NZ_JAEHOI010000002.1"/>
</dbReference>
<dbReference type="AlphaFoldDB" id="A0A934QB52"/>
<protein>
    <submittedName>
        <fullName evidence="1">DUF3046 domain-containing protein</fullName>
    </submittedName>
</protein>
<reference evidence="1" key="1">
    <citation type="submission" date="2020-12" db="EMBL/GenBank/DDBJ databases">
        <title>Leucobacter sp. CAS2, isolated from Chromium sludge.</title>
        <authorList>
            <person name="Xu Z."/>
        </authorList>
    </citation>
    <scope>NUCLEOTIDE SEQUENCE</scope>
    <source>
        <strain evidence="1">CSA2</strain>
    </source>
</reference>
<comment type="caution">
    <text evidence="1">The sequence shown here is derived from an EMBL/GenBank/DDBJ whole genome shotgun (WGS) entry which is preliminary data.</text>
</comment>
<accession>A0A934QB52</accession>
<dbReference type="EMBL" id="JAEHOI010000002">
    <property type="protein sequence ID" value="MBK0420883.1"/>
    <property type="molecule type" value="Genomic_DNA"/>
</dbReference>
<dbReference type="Pfam" id="PF11248">
    <property type="entry name" value="DUF3046"/>
    <property type="match status" value="1"/>
</dbReference>
<sequence length="73" mass="8240">MRLSEFRRACAEEFGEDYAGVLLRDHWLAALGGTPQDALTRGVPARAVWQALCEDLQVPVERRHGRGLRDPRP</sequence>
<name>A0A934QB52_9MICO</name>
<organism evidence="1 2">
    <name type="scientific">Leucobacter edaphi</name>
    <dbReference type="NCBI Taxonomy" id="2796472"/>
    <lineage>
        <taxon>Bacteria</taxon>
        <taxon>Bacillati</taxon>
        <taxon>Actinomycetota</taxon>
        <taxon>Actinomycetes</taxon>
        <taxon>Micrococcales</taxon>
        <taxon>Microbacteriaceae</taxon>
        <taxon>Leucobacter</taxon>
    </lineage>
</organism>
<dbReference type="InterPro" id="IPR021408">
    <property type="entry name" value="DUF3046"/>
</dbReference>
<dbReference type="Proteomes" id="UP000618733">
    <property type="component" value="Unassembled WGS sequence"/>
</dbReference>
<gene>
    <name evidence="1" type="ORF">JD292_02155</name>
</gene>
<keyword evidence="2" id="KW-1185">Reference proteome</keyword>